<comment type="caution">
    <text evidence="1">The sequence shown here is derived from an EMBL/GenBank/DDBJ whole genome shotgun (WGS) entry which is preliminary data.</text>
</comment>
<reference evidence="1" key="1">
    <citation type="submission" date="2023-01" db="EMBL/GenBank/DDBJ databases">
        <authorList>
            <person name="Van Ghelder C."/>
            <person name="Rancurel C."/>
        </authorList>
    </citation>
    <scope>NUCLEOTIDE SEQUENCE</scope>
    <source>
        <strain evidence="1">CNCM I-4278</strain>
    </source>
</reference>
<name>A0A9W4XJT5_9PLEO</name>
<evidence type="ECO:0000313" key="2">
    <source>
        <dbReference type="Proteomes" id="UP001152607"/>
    </source>
</evidence>
<dbReference type="AlphaFoldDB" id="A0A9W4XJT5"/>
<evidence type="ECO:0000313" key="1">
    <source>
        <dbReference type="EMBL" id="CAI6334218.1"/>
    </source>
</evidence>
<sequence length="110" mass="12339">MTPFPPYPPIRCPSMSLPPIQDESPKSILPHLSGTLLNPQSRKLYEFATSPFHATIRFEATIECRPHTFSAHSLPLKEKAKSIIKRTLFAACIPNTSLKLGAFQTMTFVR</sequence>
<protein>
    <submittedName>
        <fullName evidence="1">Uncharacterized protein</fullName>
    </submittedName>
</protein>
<keyword evidence="2" id="KW-1185">Reference proteome</keyword>
<organism evidence="1 2">
    <name type="scientific">Periconia digitata</name>
    <dbReference type="NCBI Taxonomy" id="1303443"/>
    <lineage>
        <taxon>Eukaryota</taxon>
        <taxon>Fungi</taxon>
        <taxon>Dikarya</taxon>
        <taxon>Ascomycota</taxon>
        <taxon>Pezizomycotina</taxon>
        <taxon>Dothideomycetes</taxon>
        <taxon>Pleosporomycetidae</taxon>
        <taxon>Pleosporales</taxon>
        <taxon>Massarineae</taxon>
        <taxon>Periconiaceae</taxon>
        <taxon>Periconia</taxon>
    </lineage>
</organism>
<dbReference type="EMBL" id="CAOQHR010000004">
    <property type="protein sequence ID" value="CAI6334218.1"/>
    <property type="molecule type" value="Genomic_DNA"/>
</dbReference>
<gene>
    <name evidence="1" type="ORF">PDIGIT_LOCUS7272</name>
</gene>
<accession>A0A9W4XJT5</accession>
<proteinExistence type="predicted"/>
<dbReference type="Proteomes" id="UP001152607">
    <property type="component" value="Unassembled WGS sequence"/>
</dbReference>